<organism evidence="18 20">
    <name type="scientific">Brenneria goodwinii</name>
    <dbReference type="NCBI Taxonomy" id="1109412"/>
    <lineage>
        <taxon>Bacteria</taxon>
        <taxon>Pseudomonadati</taxon>
        <taxon>Pseudomonadota</taxon>
        <taxon>Gammaproteobacteria</taxon>
        <taxon>Enterobacterales</taxon>
        <taxon>Pectobacteriaceae</taxon>
        <taxon>Brenneria</taxon>
    </lineage>
</organism>
<keyword evidence="6" id="KW-0997">Cell inner membrane</keyword>
<dbReference type="InterPro" id="IPR059132">
    <property type="entry name" value="QseC"/>
</dbReference>
<dbReference type="InterPro" id="IPR004358">
    <property type="entry name" value="Sig_transdc_His_kin-like_C"/>
</dbReference>
<evidence type="ECO:0000313" key="19">
    <source>
        <dbReference type="EMBL" id="RLM23753.1"/>
    </source>
</evidence>
<feature type="transmembrane region" description="Helical" evidence="16">
    <location>
        <begin position="164"/>
        <end position="182"/>
    </location>
</feature>
<keyword evidence="15 16" id="KW-0472">Membrane</keyword>
<keyword evidence="14" id="KW-0902">Two-component regulatory system</keyword>
<dbReference type="InterPro" id="IPR003594">
    <property type="entry name" value="HATPase_dom"/>
</dbReference>
<evidence type="ECO:0000313" key="18">
    <source>
        <dbReference type="EMBL" id="CPR15404.1"/>
    </source>
</evidence>
<dbReference type="InterPro" id="IPR036097">
    <property type="entry name" value="HisK_dim/P_sf"/>
</dbReference>
<dbReference type="Proteomes" id="UP000285972">
    <property type="component" value="Unassembled WGS sequence"/>
</dbReference>
<reference evidence="20" key="2">
    <citation type="submission" date="2015-01" db="EMBL/GenBank/DDBJ databases">
        <authorList>
            <person name="Paterson Steve"/>
        </authorList>
    </citation>
    <scope>NUCLEOTIDE SEQUENCE [LARGE SCALE GENOMIC DNA]</scope>
    <source>
        <strain evidence="20">OBR1</strain>
    </source>
</reference>
<dbReference type="Proteomes" id="UP000044377">
    <property type="component" value="Unassembled WGS sequence"/>
</dbReference>
<reference evidence="19 21" key="3">
    <citation type="submission" date="2016-09" db="EMBL/GenBank/DDBJ databases">
        <authorList>
            <person name="Doonan J."/>
            <person name="Pachebat J.A."/>
            <person name="Golyshin P.N."/>
            <person name="Denman S."/>
            <person name="Mcdonald J.E."/>
        </authorList>
    </citation>
    <scope>NUCLEOTIDE SEQUENCE [LARGE SCALE GENOMIC DNA]</scope>
    <source>
        <strain evidence="19 21">FRB141</strain>
    </source>
</reference>
<dbReference type="InterPro" id="IPR005467">
    <property type="entry name" value="His_kinase_dom"/>
</dbReference>
<evidence type="ECO:0000256" key="14">
    <source>
        <dbReference type="ARBA" id="ARBA00023012"/>
    </source>
</evidence>
<keyword evidence="20" id="KW-1185">Reference proteome</keyword>
<keyword evidence="12" id="KW-0067">ATP-binding</keyword>
<dbReference type="SUPFAM" id="SSF55874">
    <property type="entry name" value="ATPase domain of HSP90 chaperone/DNA topoisomerase II/histidine kinase"/>
    <property type="match status" value="1"/>
</dbReference>
<evidence type="ECO:0000259" key="17">
    <source>
        <dbReference type="PROSITE" id="PS50109"/>
    </source>
</evidence>
<evidence type="ECO:0000313" key="20">
    <source>
        <dbReference type="Proteomes" id="UP000044377"/>
    </source>
</evidence>
<comment type="subcellular location">
    <subcellularLocation>
        <location evidence="2">Cell inner membrane</location>
        <topology evidence="2">Multi-pass membrane protein</topology>
    </subcellularLocation>
</comment>
<dbReference type="GO" id="GO:0000155">
    <property type="term" value="F:phosphorelay sensor kinase activity"/>
    <property type="evidence" value="ECO:0007669"/>
    <property type="project" value="InterPro"/>
</dbReference>
<evidence type="ECO:0000256" key="10">
    <source>
        <dbReference type="ARBA" id="ARBA00022741"/>
    </source>
</evidence>
<evidence type="ECO:0000256" key="13">
    <source>
        <dbReference type="ARBA" id="ARBA00022989"/>
    </source>
</evidence>
<keyword evidence="11 18" id="KW-0418">Kinase</keyword>
<feature type="domain" description="Histidine kinase" evidence="17">
    <location>
        <begin position="243"/>
        <end position="449"/>
    </location>
</feature>
<dbReference type="PANTHER" id="PTHR45436:SF14">
    <property type="entry name" value="SENSOR PROTEIN QSEC"/>
    <property type="match status" value="1"/>
</dbReference>
<dbReference type="Gene3D" id="1.20.5.1040">
    <property type="entry name" value="Sensor protein qsec"/>
    <property type="match status" value="2"/>
</dbReference>
<reference evidence="18" key="1">
    <citation type="submission" date="2015-01" db="EMBL/GenBank/DDBJ databases">
        <authorList>
            <person name="Xiang T."/>
            <person name="Song Y."/>
            <person name="Huang L."/>
            <person name="Wang B."/>
            <person name="Wu P."/>
        </authorList>
    </citation>
    <scope>NUCLEOTIDE SEQUENCE [LARGE SCALE GENOMIC DNA]</scope>
    <source>
        <strain evidence="18">OBR1</strain>
    </source>
</reference>
<comment type="catalytic activity">
    <reaction evidence="1">
        <text>ATP + protein L-histidine = ADP + protein N-phospho-L-histidine.</text>
        <dbReference type="EC" id="2.7.13.3"/>
    </reaction>
</comment>
<proteinExistence type="predicted"/>
<dbReference type="STRING" id="1109412.BN1221_01494"/>
<dbReference type="Gene3D" id="1.10.287.130">
    <property type="match status" value="1"/>
</dbReference>
<dbReference type="Pfam" id="PF08521">
    <property type="entry name" value="2CSK_N"/>
    <property type="match status" value="1"/>
</dbReference>
<evidence type="ECO:0000256" key="11">
    <source>
        <dbReference type="ARBA" id="ARBA00022777"/>
    </source>
</evidence>
<dbReference type="KEGG" id="bgj:AWC36_18340"/>
<gene>
    <name evidence="19" type="ORF">BIY26_11440</name>
    <name evidence="18" type="ORF">BN1221_01494</name>
</gene>
<dbReference type="Gene3D" id="3.30.565.10">
    <property type="entry name" value="Histidine kinase-like ATPase, C-terminal domain"/>
    <property type="match status" value="1"/>
</dbReference>
<dbReference type="CDD" id="cd00082">
    <property type="entry name" value="HisKA"/>
    <property type="match status" value="1"/>
</dbReference>
<dbReference type="PANTHER" id="PTHR45436">
    <property type="entry name" value="SENSOR HISTIDINE KINASE YKOH"/>
    <property type="match status" value="1"/>
</dbReference>
<keyword evidence="13 16" id="KW-1133">Transmembrane helix</keyword>
<dbReference type="InterPro" id="IPR003661">
    <property type="entry name" value="HisK_dim/P_dom"/>
</dbReference>
<dbReference type="RefSeq" id="WP_048636774.1">
    <property type="nucleotide sequence ID" value="NZ_CGIG01000001.1"/>
</dbReference>
<protein>
    <recommendedName>
        <fullName evidence="4">Sensor protein QseC</fullName>
        <ecNumber evidence="3">2.7.13.3</ecNumber>
    </recommendedName>
</protein>
<evidence type="ECO:0000256" key="1">
    <source>
        <dbReference type="ARBA" id="ARBA00000085"/>
    </source>
</evidence>
<evidence type="ECO:0000256" key="2">
    <source>
        <dbReference type="ARBA" id="ARBA00004429"/>
    </source>
</evidence>
<keyword evidence="9 16" id="KW-0812">Transmembrane</keyword>
<dbReference type="Pfam" id="PF00512">
    <property type="entry name" value="HisKA"/>
    <property type="match status" value="1"/>
</dbReference>
<dbReference type="SMART" id="SM00388">
    <property type="entry name" value="HisKA"/>
    <property type="match status" value="1"/>
</dbReference>
<keyword evidence="10" id="KW-0547">Nucleotide-binding</keyword>
<dbReference type="SMART" id="SM00387">
    <property type="entry name" value="HATPase_c"/>
    <property type="match status" value="1"/>
</dbReference>
<dbReference type="Pfam" id="PF02518">
    <property type="entry name" value="HATPase_c"/>
    <property type="match status" value="1"/>
</dbReference>
<evidence type="ECO:0000256" key="15">
    <source>
        <dbReference type="ARBA" id="ARBA00023136"/>
    </source>
</evidence>
<dbReference type="GO" id="GO:0005524">
    <property type="term" value="F:ATP binding"/>
    <property type="evidence" value="ECO:0007669"/>
    <property type="project" value="UniProtKB-KW"/>
</dbReference>
<evidence type="ECO:0000256" key="9">
    <source>
        <dbReference type="ARBA" id="ARBA00022692"/>
    </source>
</evidence>
<evidence type="ECO:0000256" key="5">
    <source>
        <dbReference type="ARBA" id="ARBA00022475"/>
    </source>
</evidence>
<keyword evidence="8" id="KW-0808">Transferase</keyword>
<dbReference type="GeneID" id="70908779"/>
<dbReference type="EMBL" id="MJLX01000027">
    <property type="protein sequence ID" value="RLM23753.1"/>
    <property type="molecule type" value="Genomic_DNA"/>
</dbReference>
<dbReference type="OrthoDB" id="9809766at2"/>
<evidence type="ECO:0000313" key="21">
    <source>
        <dbReference type="Proteomes" id="UP000285972"/>
    </source>
</evidence>
<dbReference type="SUPFAM" id="SSF47384">
    <property type="entry name" value="Homodimeric domain of signal transducing histidine kinase"/>
    <property type="match status" value="1"/>
</dbReference>
<dbReference type="InterPro" id="IPR050428">
    <property type="entry name" value="TCS_sensor_his_kinase"/>
</dbReference>
<sequence>MKSLSLRLRLAIGFILLTLVCWGIAGLLSWHQTRHTINELFDTQQMLFAKRLATVNPKELSANPQSLPKTKKLARHHRGNQEEDALAFALFTRDGRMVLNDGENGKDFIFNYSQNGFIDGRLRDDDDKWRMVWLATEDNRYIVVVGQEWEYRRDRVLDIVKTNLMPWLFALPVMLLLMFWLISRELSPLKLIARQLSRRPPEEDAPLDTRAIPKEVLPLVNELNNLFTRISDMLLRERRFTSDAAHELRSPLAALKVQTELAQLSDDDEIVRRRALNNLDEGIDRATRLVDQLLTLSRLDSQSFVNEQRPVQLQDLLQQMVVDHYRKAHAAGIELMLDIPNEPVVIQGHPLLMAVLIRNLLDNAIRYSHKGGTIKLKLSARNIQVLDDGPGLSREALARVGERFFRPPGQEKSGSGLGLSIVNNIARLHGMQVHLSNRPKGGLEAAVSW</sequence>
<dbReference type="AlphaFoldDB" id="A0A0G4JTR6"/>
<accession>A0A0G4JTR6</accession>
<dbReference type="NCBIfam" id="NF007664">
    <property type="entry name" value="PRK10337.1"/>
    <property type="match status" value="1"/>
</dbReference>
<dbReference type="InterPro" id="IPR036890">
    <property type="entry name" value="HATPase_C_sf"/>
</dbReference>
<dbReference type="EC" id="2.7.13.3" evidence="3"/>
<evidence type="ECO:0000256" key="12">
    <source>
        <dbReference type="ARBA" id="ARBA00022840"/>
    </source>
</evidence>
<dbReference type="PROSITE" id="PS50109">
    <property type="entry name" value="HIS_KIN"/>
    <property type="match status" value="1"/>
</dbReference>
<keyword evidence="7" id="KW-0597">Phosphoprotein</keyword>
<dbReference type="PRINTS" id="PR00344">
    <property type="entry name" value="BCTRLSENSOR"/>
</dbReference>
<evidence type="ECO:0000256" key="7">
    <source>
        <dbReference type="ARBA" id="ARBA00022553"/>
    </source>
</evidence>
<dbReference type="InterPro" id="IPR013727">
    <property type="entry name" value="2CSK_N"/>
</dbReference>
<evidence type="ECO:0000256" key="6">
    <source>
        <dbReference type="ARBA" id="ARBA00022519"/>
    </source>
</evidence>
<dbReference type="GO" id="GO:0005886">
    <property type="term" value="C:plasma membrane"/>
    <property type="evidence" value="ECO:0007669"/>
    <property type="project" value="TreeGrafter"/>
</dbReference>
<name>A0A0G4JTR6_9GAMM</name>
<dbReference type="EMBL" id="CGIG01000001">
    <property type="protein sequence ID" value="CPR15404.1"/>
    <property type="molecule type" value="Genomic_DNA"/>
</dbReference>
<evidence type="ECO:0000256" key="16">
    <source>
        <dbReference type="SAM" id="Phobius"/>
    </source>
</evidence>
<keyword evidence="5" id="KW-1003">Cell membrane</keyword>
<evidence type="ECO:0000256" key="3">
    <source>
        <dbReference type="ARBA" id="ARBA00012438"/>
    </source>
</evidence>
<evidence type="ECO:0000256" key="8">
    <source>
        <dbReference type="ARBA" id="ARBA00022679"/>
    </source>
</evidence>
<dbReference type="FunFam" id="1.10.287.130:FF:000035">
    <property type="entry name" value="Two-component sensor histidine kinase"/>
    <property type="match status" value="1"/>
</dbReference>
<evidence type="ECO:0000256" key="4">
    <source>
        <dbReference type="ARBA" id="ARBA00017234"/>
    </source>
</evidence>